<feature type="compositionally biased region" description="Polar residues" evidence="1">
    <location>
        <begin position="1"/>
        <end position="11"/>
    </location>
</feature>
<reference evidence="2 3" key="1">
    <citation type="submission" date="2019-11" db="EMBL/GenBank/DDBJ databases">
        <title>Genome sequences of 17 halophilic strains isolated from different environments.</title>
        <authorList>
            <person name="Furrow R.E."/>
        </authorList>
    </citation>
    <scope>NUCLEOTIDE SEQUENCE [LARGE SCALE GENOMIC DNA]</scope>
    <source>
        <strain evidence="2 3">22502_06_Cabo</strain>
    </source>
</reference>
<dbReference type="AlphaFoldDB" id="A0A6B1IJ82"/>
<name>A0A6B1IJ82_9EURY</name>
<dbReference type="Proteomes" id="UP000452321">
    <property type="component" value="Unassembled WGS sequence"/>
</dbReference>
<gene>
    <name evidence="2" type="ORF">GLW30_04825</name>
</gene>
<evidence type="ECO:0000313" key="3">
    <source>
        <dbReference type="Proteomes" id="UP000452321"/>
    </source>
</evidence>
<dbReference type="EMBL" id="WMFC01000004">
    <property type="protein sequence ID" value="MYL67048.1"/>
    <property type="molecule type" value="Genomic_DNA"/>
</dbReference>
<proteinExistence type="predicted"/>
<comment type="caution">
    <text evidence="2">The sequence shown here is derived from an EMBL/GenBank/DDBJ whole genome shotgun (WGS) entry which is preliminary data.</text>
</comment>
<protein>
    <submittedName>
        <fullName evidence="2">Uncharacterized protein</fullName>
    </submittedName>
</protein>
<evidence type="ECO:0000313" key="2">
    <source>
        <dbReference type="EMBL" id="MYL67048.1"/>
    </source>
</evidence>
<sequence>MSRSEQQSTEVSCLHPGKSKPADKTNPYGDRAHVLAATDETSILESTPTVVLCPNCGDVVATHEQGLPQVVPQFAICCSTCQVELRRWCAVAVDAAYRELVEPPTLTAMTQAYWNEWLWAGITNYKGQPRNDEYTDRLSMKASEFGWDWELTCPLCRRGISQLSREIRDISDSLDYHHWSTNPDQGITLCRECHDIIGFGSYDNEVEKRAHEWGFRSRNDLQIIRLALREAIVTDRPVRLEMAADLVNRYNLIQSSGEVKELLKVVLRDSDLYDRFVDNSLYHGFC</sequence>
<evidence type="ECO:0000256" key="1">
    <source>
        <dbReference type="SAM" id="MobiDB-lite"/>
    </source>
</evidence>
<feature type="region of interest" description="Disordered" evidence="1">
    <location>
        <begin position="1"/>
        <end position="29"/>
    </location>
</feature>
<accession>A0A6B1IJ82</accession>
<organism evidence="2 3">
    <name type="scientific">Halorubrum distributum</name>
    <dbReference type="NCBI Taxonomy" id="29283"/>
    <lineage>
        <taxon>Archaea</taxon>
        <taxon>Methanobacteriati</taxon>
        <taxon>Methanobacteriota</taxon>
        <taxon>Stenosarchaea group</taxon>
        <taxon>Halobacteria</taxon>
        <taxon>Halobacteriales</taxon>
        <taxon>Haloferacaceae</taxon>
        <taxon>Halorubrum</taxon>
        <taxon>Halorubrum distributum group</taxon>
    </lineage>
</organism>